<gene>
    <name evidence="2" type="ORF">PYW07_015148</name>
</gene>
<name>A0AAD7YX70_MYTSE</name>
<feature type="region of interest" description="Disordered" evidence="1">
    <location>
        <begin position="34"/>
        <end position="55"/>
    </location>
</feature>
<dbReference type="AlphaFoldDB" id="A0AAD7YX70"/>
<feature type="compositionally biased region" description="Basic residues" evidence="1">
    <location>
        <begin position="34"/>
        <end position="51"/>
    </location>
</feature>
<organism evidence="2 3">
    <name type="scientific">Mythimna separata</name>
    <name type="common">Oriental armyworm</name>
    <name type="synonym">Pseudaletia separata</name>
    <dbReference type="NCBI Taxonomy" id="271217"/>
    <lineage>
        <taxon>Eukaryota</taxon>
        <taxon>Metazoa</taxon>
        <taxon>Ecdysozoa</taxon>
        <taxon>Arthropoda</taxon>
        <taxon>Hexapoda</taxon>
        <taxon>Insecta</taxon>
        <taxon>Pterygota</taxon>
        <taxon>Neoptera</taxon>
        <taxon>Endopterygota</taxon>
        <taxon>Lepidoptera</taxon>
        <taxon>Glossata</taxon>
        <taxon>Ditrysia</taxon>
        <taxon>Noctuoidea</taxon>
        <taxon>Noctuidae</taxon>
        <taxon>Noctuinae</taxon>
        <taxon>Hadenini</taxon>
        <taxon>Mythimna</taxon>
    </lineage>
</organism>
<protein>
    <submittedName>
        <fullName evidence="2">Uncharacterized protein</fullName>
    </submittedName>
</protein>
<dbReference type="Proteomes" id="UP001231518">
    <property type="component" value="Chromosome 6"/>
</dbReference>
<dbReference type="EMBL" id="JARGEI010000004">
    <property type="protein sequence ID" value="KAJ8732549.1"/>
    <property type="molecule type" value="Genomic_DNA"/>
</dbReference>
<keyword evidence="3" id="KW-1185">Reference proteome</keyword>
<reference evidence="2" key="1">
    <citation type="submission" date="2023-03" db="EMBL/GenBank/DDBJ databases">
        <title>Chromosome-level genomes of two armyworms, Mythimna separata and Mythimna loreyi, provide insights into the biosynthesis and reception of sex pheromones.</title>
        <authorList>
            <person name="Zhao H."/>
        </authorList>
    </citation>
    <scope>NUCLEOTIDE SEQUENCE</scope>
    <source>
        <strain evidence="2">BeijingLab</strain>
        <tissue evidence="2">Pupa</tissue>
    </source>
</reference>
<evidence type="ECO:0000313" key="2">
    <source>
        <dbReference type="EMBL" id="KAJ8732549.1"/>
    </source>
</evidence>
<proteinExistence type="predicted"/>
<evidence type="ECO:0000313" key="3">
    <source>
        <dbReference type="Proteomes" id="UP001231518"/>
    </source>
</evidence>
<accession>A0AAD7YX70</accession>
<sequence>MNGASLLTSTGAHITRICWCKTLFQIMEKPARYKSKSKKPAAKPKTTKKRKSDGPTCSMFLAELTRKLASKKKIVEEEPRNIIQTIIDSITNALPIKLSKKISPQKCPSPMKIETLRSFAPELTPASDTLVYSPVNYNGEVEVINSDVCMQEVELATDRPLPFKMPKMPIVSSEVLKIAVSRNKKKIVMQDQCVNTGTELDVAAEISKHVSTLRKISLIAEEFNQKTAKNLKEIVDSVQEDLIRKLAEIQAEQNRSSERVFQFPPKENEE</sequence>
<comment type="caution">
    <text evidence="2">The sequence shown here is derived from an EMBL/GenBank/DDBJ whole genome shotgun (WGS) entry which is preliminary data.</text>
</comment>
<evidence type="ECO:0000256" key="1">
    <source>
        <dbReference type="SAM" id="MobiDB-lite"/>
    </source>
</evidence>